<proteinExistence type="evidence at transcript level"/>
<protein>
    <submittedName>
        <fullName evidence="7">BBX transcription factor</fullName>
    </submittedName>
</protein>
<dbReference type="SMART" id="SM00336">
    <property type="entry name" value="BBOX"/>
    <property type="match status" value="2"/>
</dbReference>
<feature type="domain" description="B box-type" evidence="6">
    <location>
        <begin position="1"/>
        <end position="47"/>
    </location>
</feature>
<dbReference type="AlphaFoldDB" id="A0A9E6MTC7"/>
<dbReference type="PANTHER" id="PTHR31717">
    <property type="entry name" value="ZINC FINGER PROTEIN CONSTANS-LIKE 10"/>
    <property type="match status" value="1"/>
</dbReference>
<evidence type="ECO:0000256" key="2">
    <source>
        <dbReference type="ARBA" id="ARBA00022771"/>
    </source>
</evidence>
<keyword evidence="1" id="KW-0479">Metal-binding</keyword>
<dbReference type="PANTHER" id="PTHR31717:SF131">
    <property type="entry name" value="ZINC FINGER PROTEIN CONSTANS-LIKE 9"/>
    <property type="match status" value="1"/>
</dbReference>
<name>A0A9E6MTC7_OXYRB</name>
<evidence type="ECO:0000256" key="1">
    <source>
        <dbReference type="ARBA" id="ARBA00022723"/>
    </source>
</evidence>
<sequence>MEKTCEFCGASGAVVYCQADAALLCLSCDSKVHSANALFGRHSRSLLCDSCKENPAYVRCMDHLMLLCQECESQLHKSFSHHKKLMIGSFTGCPSAKQFAALWGFDVNELHQFSTIECTTSDISLDTERGSCSQQHQKFRNHQREQNNGLIMRQLLNLKNLQLTERDNQTKSLRHNGEYVTFSSMQSNPGILLNERLEQQCKEFNCLDNELQSLDNSSQVLKGESFPSPISQLDHLSSSSSVADPFWQSNKCLVDNNQFWSQNLQDLGMCQELGCNDDFNMPDVDVKFRNFEELLTGDPELTRALLEDDDPMSSDFEKASIKIEKSLVETTQEIMVASSVSTNKHVIFKKEENPSDHVTYGLSRNVENSPHLSRYSRSATFSCSRPSAESCCCDFLDSGNSGNFARAESSDNLAELHGVAVEGGESSIRLSKEKKKTRMNAKKTQLAPRKARTDMHKRNKSRCAKVQGYESDTAIVTKSY</sequence>
<reference evidence="7" key="1">
    <citation type="submission" date="2021-02" db="EMBL/GenBank/DDBJ databases">
        <authorList>
            <person name="Gutierrez Larruscain D."/>
            <person name="Storchova H."/>
            <person name="Abeyawardana O."/>
            <person name="Belz C."/>
            <person name="Kruger M."/>
        </authorList>
    </citation>
    <scope>NUCLEOTIDE SEQUENCE</scope>
</reference>
<evidence type="ECO:0000259" key="6">
    <source>
        <dbReference type="PROSITE" id="PS50119"/>
    </source>
</evidence>
<evidence type="ECO:0000313" key="7">
    <source>
        <dbReference type="EMBL" id="QTY32145.1"/>
    </source>
</evidence>
<organism evidence="7">
    <name type="scientific">Oxybasis rubra</name>
    <name type="common">Red goosefoot</name>
    <name type="synonym">Chenopodium rubrum</name>
    <dbReference type="NCBI Taxonomy" id="3560"/>
    <lineage>
        <taxon>Eukaryota</taxon>
        <taxon>Viridiplantae</taxon>
        <taxon>Streptophyta</taxon>
        <taxon>Embryophyta</taxon>
        <taxon>Tracheophyta</taxon>
        <taxon>Spermatophyta</taxon>
        <taxon>Magnoliopsida</taxon>
        <taxon>eudicotyledons</taxon>
        <taxon>Gunneridae</taxon>
        <taxon>Pentapetalae</taxon>
        <taxon>Caryophyllales</taxon>
        <taxon>Chenopodiaceae</taxon>
        <taxon>Chenopodioideae</taxon>
        <taxon>Atripliceae</taxon>
        <taxon>Oxybasis</taxon>
    </lineage>
</organism>
<dbReference type="InterPro" id="IPR000315">
    <property type="entry name" value="Znf_B-box"/>
</dbReference>
<evidence type="ECO:0000256" key="4">
    <source>
        <dbReference type="PROSITE-ProRule" id="PRU00024"/>
    </source>
</evidence>
<dbReference type="PROSITE" id="PS50119">
    <property type="entry name" value="ZF_BBOX"/>
    <property type="match status" value="2"/>
</dbReference>
<evidence type="ECO:0000256" key="3">
    <source>
        <dbReference type="ARBA" id="ARBA00022833"/>
    </source>
</evidence>
<evidence type="ECO:0000256" key="5">
    <source>
        <dbReference type="SAM" id="MobiDB-lite"/>
    </source>
</evidence>
<dbReference type="InterPro" id="IPR049808">
    <property type="entry name" value="CONSTANS-like_Bbox1"/>
</dbReference>
<feature type="region of interest" description="Disordered" evidence="5">
    <location>
        <begin position="433"/>
        <end position="463"/>
    </location>
</feature>
<feature type="domain" description="B box-type" evidence="6">
    <location>
        <begin position="43"/>
        <end position="87"/>
    </location>
</feature>
<accession>A0A9E6MTC7</accession>
<keyword evidence="2 4" id="KW-0863">Zinc-finger</keyword>
<dbReference type="GO" id="GO:0008270">
    <property type="term" value="F:zinc ion binding"/>
    <property type="evidence" value="ECO:0007669"/>
    <property type="project" value="UniProtKB-KW"/>
</dbReference>
<keyword evidence="3" id="KW-0862">Zinc</keyword>
<dbReference type="CDD" id="cd19821">
    <property type="entry name" value="Bbox1_BBX-like"/>
    <property type="match status" value="1"/>
</dbReference>
<dbReference type="Pfam" id="PF00643">
    <property type="entry name" value="zf-B_box"/>
    <property type="match status" value="1"/>
</dbReference>
<dbReference type="EMBL" id="MW676168">
    <property type="protein sequence ID" value="QTY32145.1"/>
    <property type="molecule type" value="mRNA"/>
</dbReference>